<name>A0A6S8X1G7_9STRA</name>
<feature type="compositionally biased region" description="Low complexity" evidence="1">
    <location>
        <begin position="263"/>
        <end position="277"/>
    </location>
</feature>
<dbReference type="Gene3D" id="2.30.42.10">
    <property type="match status" value="1"/>
</dbReference>
<protein>
    <recommendedName>
        <fullName evidence="2">PDZ domain-containing protein</fullName>
    </recommendedName>
</protein>
<dbReference type="InterPro" id="IPR036034">
    <property type="entry name" value="PDZ_sf"/>
</dbReference>
<dbReference type="AlphaFoldDB" id="A0A6S8X1G7"/>
<reference evidence="4" key="1">
    <citation type="submission" date="2021-01" db="EMBL/GenBank/DDBJ databases">
        <authorList>
            <person name="Corre E."/>
            <person name="Pelletier E."/>
            <person name="Niang G."/>
            <person name="Scheremetjew M."/>
            <person name="Finn R."/>
            <person name="Kale V."/>
            <person name="Holt S."/>
            <person name="Cochrane G."/>
            <person name="Meng A."/>
            <person name="Brown T."/>
            <person name="Cohen L."/>
        </authorList>
    </citation>
    <scope>NUCLEOTIDE SEQUENCE</scope>
    <source>
        <strain evidence="4">MM31A-1</strain>
    </source>
</reference>
<dbReference type="CDD" id="cd09212">
    <property type="entry name" value="PUB"/>
    <property type="match status" value="1"/>
</dbReference>
<sequence>MKGFLSKIQKDLGIGPKKNNNRGGGQSLGGKKAGTIISVSISTPGSIGIQLENTSEGHAIIGKVVGGSAAELAGLQRGDIVCFPHTEGAREMEYRRFLDMAKSTVRPMVFDVRRVEINVASSSNQGRADTYARKQAVIAAAEARDKKNKIQKKPIGKSRELTAEEREKIQKKKDENEKINAIYMTKEPMSDEARKAVEAAKVDEAKHVAKLGYNPYEAARSTGKQGAVATASSKHGSIDAPEANMSSSKGSGSVGNTGPGAGSKKSSSATTKKSNTSENPHPNLLTPIDPTFDVAFTTLVTASESPAELSKSLRIMRKLINNAVTGGQTDEKKRLVRISNPNKHIQAAINEQDGAIELMLSTGFLIGEKDEDNETYLIYPEGDSGPSWLPNALERLEQYENS</sequence>
<evidence type="ECO:0000259" key="2">
    <source>
        <dbReference type="PROSITE" id="PS50106"/>
    </source>
</evidence>
<evidence type="ECO:0000256" key="1">
    <source>
        <dbReference type="SAM" id="MobiDB-lite"/>
    </source>
</evidence>
<gene>
    <name evidence="3" type="ORF">CDEB00056_LOCUS16253</name>
    <name evidence="4" type="ORF">CDEB00056_LOCUS16254</name>
</gene>
<dbReference type="InterPro" id="IPR001478">
    <property type="entry name" value="PDZ"/>
</dbReference>
<evidence type="ECO:0000313" key="4">
    <source>
        <dbReference type="EMBL" id="CAE0471401.1"/>
    </source>
</evidence>
<evidence type="ECO:0000313" key="3">
    <source>
        <dbReference type="EMBL" id="CAE0471400.1"/>
    </source>
</evidence>
<accession>A0A6S8X1G7</accession>
<dbReference type="EMBL" id="HBIO01021119">
    <property type="protein sequence ID" value="CAE0471401.1"/>
    <property type="molecule type" value="Transcribed_RNA"/>
</dbReference>
<feature type="region of interest" description="Disordered" evidence="1">
    <location>
        <begin position="219"/>
        <end position="288"/>
    </location>
</feature>
<dbReference type="SUPFAM" id="SSF143503">
    <property type="entry name" value="PUG domain-like"/>
    <property type="match status" value="1"/>
</dbReference>
<proteinExistence type="predicted"/>
<feature type="region of interest" description="Disordered" evidence="1">
    <location>
        <begin position="148"/>
        <end position="173"/>
    </location>
</feature>
<feature type="compositionally biased region" description="Basic and acidic residues" evidence="1">
    <location>
        <begin position="157"/>
        <end position="173"/>
    </location>
</feature>
<feature type="domain" description="PDZ" evidence="2">
    <location>
        <begin position="36"/>
        <end position="116"/>
    </location>
</feature>
<dbReference type="Gene3D" id="1.20.58.2190">
    <property type="match status" value="1"/>
</dbReference>
<dbReference type="PROSITE" id="PS50106">
    <property type="entry name" value="PDZ"/>
    <property type="match status" value="1"/>
</dbReference>
<dbReference type="SUPFAM" id="SSF50156">
    <property type="entry name" value="PDZ domain-like"/>
    <property type="match status" value="1"/>
</dbReference>
<organism evidence="4">
    <name type="scientific">Chaetoceros debilis</name>
    <dbReference type="NCBI Taxonomy" id="122233"/>
    <lineage>
        <taxon>Eukaryota</taxon>
        <taxon>Sar</taxon>
        <taxon>Stramenopiles</taxon>
        <taxon>Ochrophyta</taxon>
        <taxon>Bacillariophyta</taxon>
        <taxon>Coscinodiscophyceae</taxon>
        <taxon>Chaetocerotophycidae</taxon>
        <taxon>Chaetocerotales</taxon>
        <taxon>Chaetocerotaceae</taxon>
        <taxon>Chaetoceros</taxon>
    </lineage>
</organism>
<dbReference type="EMBL" id="HBIO01021118">
    <property type="protein sequence ID" value="CAE0471400.1"/>
    <property type="molecule type" value="Transcribed_RNA"/>
</dbReference>
<feature type="compositionally biased region" description="Gly residues" evidence="1">
    <location>
        <begin position="252"/>
        <end position="261"/>
    </location>
</feature>
<dbReference type="InterPro" id="IPR036339">
    <property type="entry name" value="PUB-like_dom_sf"/>
</dbReference>